<dbReference type="PROSITE" id="PS01214">
    <property type="entry name" value="UPF0016"/>
    <property type="match status" value="1"/>
</dbReference>
<dbReference type="GO" id="GO:0032468">
    <property type="term" value="P:Golgi calcium ion homeostasis"/>
    <property type="evidence" value="ECO:0007669"/>
    <property type="project" value="TreeGrafter"/>
</dbReference>
<keyword evidence="6" id="KW-0732">Signal</keyword>
<evidence type="ECO:0000256" key="5">
    <source>
        <dbReference type="ARBA" id="ARBA00023136"/>
    </source>
</evidence>
<dbReference type="PANTHER" id="PTHR12608">
    <property type="entry name" value="TRANSMEMBRANE PROTEIN HTP-1 RELATED"/>
    <property type="match status" value="1"/>
</dbReference>
<evidence type="ECO:0000256" key="6">
    <source>
        <dbReference type="RuleBase" id="RU365102"/>
    </source>
</evidence>
<feature type="transmembrane region" description="Helical" evidence="6">
    <location>
        <begin position="134"/>
        <end position="160"/>
    </location>
</feature>
<dbReference type="GO" id="GO:0015085">
    <property type="term" value="F:calcium ion transmembrane transporter activity"/>
    <property type="evidence" value="ECO:0007669"/>
    <property type="project" value="TreeGrafter"/>
</dbReference>
<comment type="subcellular location">
    <subcellularLocation>
        <location evidence="1 6">Membrane</location>
        <topology evidence="1 6">Multi-pass membrane protein</topology>
    </subcellularLocation>
</comment>
<keyword evidence="3 6" id="KW-0812">Transmembrane</keyword>
<dbReference type="InterPro" id="IPR001727">
    <property type="entry name" value="GDT1-like"/>
</dbReference>
<dbReference type="InterPro" id="IPR049555">
    <property type="entry name" value="GDT1-like_CS"/>
</dbReference>
<dbReference type="PANTHER" id="PTHR12608:SF1">
    <property type="entry name" value="TRANSMEMBRANE PROTEIN 165"/>
    <property type="match status" value="1"/>
</dbReference>
<dbReference type="Proteomes" id="UP000481153">
    <property type="component" value="Unassembled WGS sequence"/>
</dbReference>
<comment type="caution">
    <text evidence="8">The sequence shown here is derived from an EMBL/GenBank/DDBJ whole genome shotgun (WGS) entry which is preliminary data.</text>
</comment>
<evidence type="ECO:0000256" key="2">
    <source>
        <dbReference type="ARBA" id="ARBA00009190"/>
    </source>
</evidence>
<feature type="compositionally biased region" description="Polar residues" evidence="7">
    <location>
        <begin position="218"/>
        <end position="229"/>
    </location>
</feature>
<feature type="signal peptide" evidence="6">
    <location>
        <begin position="1"/>
        <end position="19"/>
    </location>
</feature>
<feature type="transmembrane region" description="Helical" evidence="6">
    <location>
        <begin position="304"/>
        <end position="323"/>
    </location>
</feature>
<keyword evidence="4 6" id="KW-1133">Transmembrane helix</keyword>
<sequence>MGIATLVTVLLLAAFLVVAQDKSRGDAFDLADEDHDGVLQRGEFAKWSDNVRKAVDPFLLPPVDNAAPLPLVPNERVKTESKGDNNAPIYKRPKSHMSKFWSGFISGIVTIWATEIGDKTFFIAAILSMKHDRIIVFAGAISALIVMTILSVVLGGVAALLLPPWISHYAGAVLFIVFGVKMLYDSREMNASGPSDELTEVEEELEGKKTAEDAGNAESGTVTTAPPSSVTAGSTNAMVNVFSQGFVLTFLAEWGDRSQIATITLSAANDAIGVTLGAILGHSMCTGLAVVGGKFLASRISEKTVTIVGGVMFLLFAVHAFAFPPQE</sequence>
<dbReference type="GO" id="GO:0032472">
    <property type="term" value="P:Golgi calcium ion transport"/>
    <property type="evidence" value="ECO:0007669"/>
    <property type="project" value="TreeGrafter"/>
</dbReference>
<evidence type="ECO:0000313" key="9">
    <source>
        <dbReference type="Proteomes" id="UP000481153"/>
    </source>
</evidence>
<protein>
    <recommendedName>
        <fullName evidence="6">GDT1 family protein</fullName>
    </recommendedName>
</protein>
<keyword evidence="5 6" id="KW-0472">Membrane</keyword>
<dbReference type="InterPro" id="IPR018247">
    <property type="entry name" value="EF_Hand_1_Ca_BS"/>
</dbReference>
<dbReference type="GO" id="GO:0005384">
    <property type="term" value="F:manganese ion transmembrane transporter activity"/>
    <property type="evidence" value="ECO:0007669"/>
    <property type="project" value="TreeGrafter"/>
</dbReference>
<evidence type="ECO:0000256" key="4">
    <source>
        <dbReference type="ARBA" id="ARBA00022989"/>
    </source>
</evidence>
<proteinExistence type="inferred from homology"/>
<comment type="similarity">
    <text evidence="2 6">Belongs to the GDT1 family.</text>
</comment>
<feature type="region of interest" description="Disordered" evidence="7">
    <location>
        <begin position="203"/>
        <end position="229"/>
    </location>
</feature>
<dbReference type="AlphaFoldDB" id="A0A6G0WMI0"/>
<organism evidence="8 9">
    <name type="scientific">Aphanomyces euteiches</name>
    <dbReference type="NCBI Taxonomy" id="100861"/>
    <lineage>
        <taxon>Eukaryota</taxon>
        <taxon>Sar</taxon>
        <taxon>Stramenopiles</taxon>
        <taxon>Oomycota</taxon>
        <taxon>Saprolegniomycetes</taxon>
        <taxon>Saprolegniales</taxon>
        <taxon>Verrucalvaceae</taxon>
        <taxon>Aphanomyces</taxon>
    </lineage>
</organism>
<feature type="transmembrane region" description="Helical" evidence="6">
    <location>
        <begin position="100"/>
        <end position="127"/>
    </location>
</feature>
<dbReference type="EMBL" id="VJMJ01000176">
    <property type="protein sequence ID" value="KAF0728518.1"/>
    <property type="molecule type" value="Genomic_DNA"/>
</dbReference>
<evidence type="ECO:0000256" key="3">
    <source>
        <dbReference type="ARBA" id="ARBA00022692"/>
    </source>
</evidence>
<evidence type="ECO:0000313" key="8">
    <source>
        <dbReference type="EMBL" id="KAF0728518.1"/>
    </source>
</evidence>
<dbReference type="GO" id="GO:0016020">
    <property type="term" value="C:membrane"/>
    <property type="evidence" value="ECO:0007669"/>
    <property type="project" value="UniProtKB-SubCell"/>
</dbReference>
<feature type="chain" id="PRO_5026373558" description="GDT1 family protein" evidence="6">
    <location>
        <begin position="20"/>
        <end position="327"/>
    </location>
</feature>
<comment type="caution">
    <text evidence="6">Lacks conserved residue(s) required for the propagation of feature annotation.</text>
</comment>
<feature type="transmembrane region" description="Helical" evidence="6">
    <location>
        <begin position="166"/>
        <end position="184"/>
    </location>
</feature>
<dbReference type="GO" id="GO:0005794">
    <property type="term" value="C:Golgi apparatus"/>
    <property type="evidence" value="ECO:0007669"/>
    <property type="project" value="TreeGrafter"/>
</dbReference>
<gene>
    <name evidence="8" type="ORF">Ae201684_013702</name>
</gene>
<dbReference type="VEuPathDB" id="FungiDB:AeMF1_010034"/>
<accession>A0A6G0WMI0</accession>
<dbReference type="PROSITE" id="PS00018">
    <property type="entry name" value="EF_HAND_1"/>
    <property type="match status" value="1"/>
</dbReference>
<name>A0A6G0WMI0_9STRA</name>
<dbReference type="OrthoDB" id="442680at2759"/>
<evidence type="ECO:0000256" key="1">
    <source>
        <dbReference type="ARBA" id="ARBA00004141"/>
    </source>
</evidence>
<evidence type="ECO:0000256" key="7">
    <source>
        <dbReference type="SAM" id="MobiDB-lite"/>
    </source>
</evidence>
<keyword evidence="9" id="KW-1185">Reference proteome</keyword>
<dbReference type="Pfam" id="PF01169">
    <property type="entry name" value="GDT1"/>
    <property type="match status" value="2"/>
</dbReference>
<reference evidence="8 9" key="1">
    <citation type="submission" date="2019-07" db="EMBL/GenBank/DDBJ databases">
        <title>Genomics analysis of Aphanomyces spp. identifies a new class of oomycete effector associated with host adaptation.</title>
        <authorList>
            <person name="Gaulin E."/>
        </authorList>
    </citation>
    <scope>NUCLEOTIDE SEQUENCE [LARGE SCALE GENOMIC DNA]</scope>
    <source>
        <strain evidence="8 9">ATCC 201684</strain>
    </source>
</reference>